<feature type="transmembrane region" description="Helical" evidence="1">
    <location>
        <begin position="137"/>
        <end position="159"/>
    </location>
</feature>
<protein>
    <recommendedName>
        <fullName evidence="4">ABC transporter permease</fullName>
    </recommendedName>
</protein>
<gene>
    <name evidence="2" type="ORF">NK125_11780</name>
</gene>
<organism evidence="2 3">
    <name type="scientific">Aequitasia blattaphilus</name>
    <dbReference type="NCBI Taxonomy" id="2949332"/>
    <lineage>
        <taxon>Bacteria</taxon>
        <taxon>Bacillati</taxon>
        <taxon>Bacillota</taxon>
        <taxon>Clostridia</taxon>
        <taxon>Lachnospirales</taxon>
        <taxon>Lachnospiraceae</taxon>
        <taxon>Aequitasia</taxon>
    </lineage>
</organism>
<dbReference type="RefSeq" id="WP_262066885.1">
    <property type="nucleotide sequence ID" value="NZ_JAMXOD010000018.1"/>
</dbReference>
<reference evidence="2 3" key="1">
    <citation type="journal article" date="2022" name="Genome Biol. Evol.">
        <title>Host diet, physiology and behaviors set the stage for Lachnospiraceae cladogenesis.</title>
        <authorList>
            <person name="Vera-Ponce De Leon A."/>
            <person name="Schneider M."/>
            <person name="Jahnes B.C."/>
            <person name="Sadowski V."/>
            <person name="Camuy-Velez L.A."/>
            <person name="Duan J."/>
            <person name="Sabree Z.L."/>
        </authorList>
    </citation>
    <scope>NUCLEOTIDE SEQUENCE [LARGE SCALE GENOMIC DNA]</scope>
    <source>
        <strain evidence="2 3">PAL113</strain>
    </source>
</reference>
<keyword evidence="1" id="KW-0472">Membrane</keyword>
<feature type="transmembrane region" description="Helical" evidence="1">
    <location>
        <begin position="171"/>
        <end position="195"/>
    </location>
</feature>
<feature type="transmembrane region" description="Helical" evidence="1">
    <location>
        <begin position="16"/>
        <end position="38"/>
    </location>
</feature>
<dbReference type="Proteomes" id="UP001523566">
    <property type="component" value="Unassembled WGS sequence"/>
</dbReference>
<keyword evidence="3" id="KW-1185">Reference proteome</keyword>
<sequence length="242" mass="27367">MSQLIKYQLLQLKNSFIIFALILFGLLIFGGITLYIFADSNGASSVNGTEFSMVIFIFVIFVCCFGENFRFFIQNGKSRKEIFTSVIFTEIITSFGMTIFILIFNFISNVVFNRSIIAYSSLIEQMYGENLFGFMKYIVQFIFIFATLLVSGSFGFLIATWFNRAGKIGRILIAAGVPTFLFVLFPTLLGIFPSLRLLIGNFLLYSLGLKSNNPLIASLTFVITFIIFSIISFFIVQRTEAK</sequence>
<keyword evidence="1" id="KW-0812">Transmembrane</keyword>
<proteinExistence type="predicted"/>
<accession>A0ABT1EDS7</accession>
<evidence type="ECO:0008006" key="4">
    <source>
        <dbReference type="Google" id="ProtNLM"/>
    </source>
</evidence>
<keyword evidence="1" id="KW-1133">Transmembrane helix</keyword>
<name>A0ABT1EDS7_9FIRM</name>
<dbReference type="EMBL" id="JAMZFW010000018">
    <property type="protein sequence ID" value="MCP1103097.1"/>
    <property type="molecule type" value="Genomic_DNA"/>
</dbReference>
<feature type="transmembrane region" description="Helical" evidence="1">
    <location>
        <begin position="215"/>
        <end position="236"/>
    </location>
</feature>
<feature type="transmembrane region" description="Helical" evidence="1">
    <location>
        <begin position="50"/>
        <end position="73"/>
    </location>
</feature>
<evidence type="ECO:0000256" key="1">
    <source>
        <dbReference type="SAM" id="Phobius"/>
    </source>
</evidence>
<feature type="transmembrane region" description="Helical" evidence="1">
    <location>
        <begin position="85"/>
        <end position="107"/>
    </location>
</feature>
<evidence type="ECO:0000313" key="3">
    <source>
        <dbReference type="Proteomes" id="UP001523566"/>
    </source>
</evidence>
<evidence type="ECO:0000313" key="2">
    <source>
        <dbReference type="EMBL" id="MCP1103097.1"/>
    </source>
</evidence>
<comment type="caution">
    <text evidence="2">The sequence shown here is derived from an EMBL/GenBank/DDBJ whole genome shotgun (WGS) entry which is preliminary data.</text>
</comment>